<evidence type="ECO:0000313" key="4">
    <source>
        <dbReference type="Proteomes" id="UP001317085"/>
    </source>
</evidence>
<evidence type="ECO:0000259" key="2">
    <source>
        <dbReference type="Pfam" id="PF20178"/>
    </source>
</evidence>
<reference evidence="3 4" key="1">
    <citation type="submission" date="2022-02" db="EMBL/GenBank/DDBJ databases">
        <title>Comparative genomics of the first Antarctic Pseudomonas spp. capable of biotransforming 2,4,6-Trinitrotoluene.</title>
        <authorList>
            <person name="Cabrera M.A."/>
            <person name="Marquez S.L."/>
            <person name="Perez-Donoso J.M."/>
        </authorList>
    </citation>
    <scope>NUCLEOTIDE SEQUENCE [LARGE SCALE GENOMIC DNA]</scope>
    <source>
        <strain evidence="3 4">TNT11</strain>
    </source>
</reference>
<dbReference type="Pfam" id="PF20178">
    <property type="entry name" value="ToxA_N"/>
    <property type="match status" value="1"/>
</dbReference>
<evidence type="ECO:0000313" key="3">
    <source>
        <dbReference type="EMBL" id="MCK1782829.1"/>
    </source>
</evidence>
<feature type="compositionally biased region" description="Polar residues" evidence="1">
    <location>
        <begin position="1"/>
        <end position="14"/>
    </location>
</feature>
<dbReference type="InterPro" id="IPR046673">
    <property type="entry name" value="ToxA_N"/>
</dbReference>
<proteinExistence type="predicted"/>
<feature type="compositionally biased region" description="Low complexity" evidence="1">
    <location>
        <begin position="15"/>
        <end position="37"/>
    </location>
</feature>
<organism evidence="3 4">
    <name type="scientific">Pseudomonas emilianonis</name>
    <dbReference type="NCBI Taxonomy" id="2915812"/>
    <lineage>
        <taxon>Bacteria</taxon>
        <taxon>Pseudomonadati</taxon>
        <taxon>Pseudomonadota</taxon>
        <taxon>Gammaproteobacteria</taxon>
        <taxon>Pseudomonadales</taxon>
        <taxon>Pseudomonadaceae</taxon>
        <taxon>Pseudomonas</taxon>
    </lineage>
</organism>
<gene>
    <name evidence="3" type="ORF">L9Z73_00160</name>
</gene>
<dbReference type="EMBL" id="JAKNRV010000001">
    <property type="protein sequence ID" value="MCK1782829.1"/>
    <property type="molecule type" value="Genomic_DNA"/>
</dbReference>
<feature type="domain" description="Dermonecrotic toxin N-terminal" evidence="2">
    <location>
        <begin position="429"/>
        <end position="728"/>
    </location>
</feature>
<name>A0ABT0EBE6_9PSED</name>
<dbReference type="Proteomes" id="UP001317085">
    <property type="component" value="Unassembled WGS sequence"/>
</dbReference>
<keyword evidence="4" id="KW-1185">Reference proteome</keyword>
<comment type="caution">
    <text evidence="3">The sequence shown here is derived from an EMBL/GenBank/DDBJ whole genome shotgun (WGS) entry which is preliminary data.</text>
</comment>
<feature type="region of interest" description="Disordered" evidence="1">
    <location>
        <begin position="1"/>
        <end position="40"/>
    </location>
</feature>
<accession>A0ABT0EBE6</accession>
<protein>
    <recommendedName>
        <fullName evidence="2">Dermonecrotic toxin N-terminal domain-containing protein</fullName>
    </recommendedName>
</protein>
<sequence length="1299" mass="140850">MTLSVVNPASTKTFTPSPSAASDTSSDSATPSTPRAPGDSQLVQNFLSALNSTRGEYAAPIQIPPNSTLGQWRTQLAIALNNPDFQSWIKSKGIAPASIVILPDSGAISAAIHGQRRTFSLTDSSGWSTVAGPILSASTVIASGGAAPVHYNDALRDTFELGKVAHFYGLPDLTKATTDTLERTHAFAAPAPTDTYRSPSIRGEQALSEQQRTVADIYKRHEATANPAAPGDAALVEGFTREWQKKIDGLPVGLIAVPPQTVLGQWLGHYRNVFEGPVVQNWLREQKVDPATVKIVPSTGAMSAKVDGVEKQFSLNDTSGWRQVAGPLLDAASVIAPAPKQSLNLSFGAGSIGASMKTIATFYGEPNSANVGQSQQRVLQLNRQKTFDAPPNEKQSIGALETQRAAAGQFYTQAPQKLAYTKLATGVAQAMPNLRAQAKQLAQNILREHLPKDQLAKLEPLDADKLYLHRFHGGVTEARARSGWEHPGEEPHNSKTLTEAVLNNFSEHDWDPGELDSNGGIYTEGPGQSKKNGYGAHNEFPFSPSVFMRGVWSANFQDIATKKIDEFWNTHESDFRAVAKGEFVNQARQQLKAIEAKSPTEQALLADEHKFSRDDYKLVMGAASNVAVDENTSITVDQLRAEAPAKGKLRAHAFDINGYPSNIIRFADLDDGQYNYENNRRDGRQILWLPGATPAFLRFDSLKKMDDWVVDQAKDPQKRAALASHFSAYIRQDGGAFGKYGVDSSLAHLASGDWENWEGKTIDRGDIKIEKDVFTHLKDEAKARMTSDADTAIKSNSEVSRDTWLNDISVGAQLFAKLAPLGWPLAAAAVGTGLTEVALGAEKAGSGDTQAERKDGAWKTFDGTLNTLFSAGASGAAKDPFKLPQEKLPTPGAPVPPIDENPIHTTQTGGSGIPPILNTAPFTANRFRTPSSGLVKMSEHAVPNGEQFIANTTPDALGVYRVTDSEGKRWNFVRHTDETGSSKVFEIESRYRMGDSATSIISPATGRAVMRVHPGRDGEWVRAPADGGMKWPWQRSVSPTPSTEAKLSPMISDQFLELDGSKMKGADILDKYFNLNEHGYTYGIVVNDEGNTLPQISWTTEENPAKATLPPKASASTLGTSDYSEQFIKDINRSKFTIQTPDGIALEIDIAKQQQEAGKKFSTDELNEAIQKNVEALERVIPDPALRARVSEVANQWLLGAAPDEFQSSRFKGTVFGSGRDPHYYIHYDPAEGVTTVTAKSDFIVTKLDEQDGELEPITDIHAKASRTITIRASNEIGSDGYVIEPSAPTRIEITPTLN</sequence>
<evidence type="ECO:0000256" key="1">
    <source>
        <dbReference type="SAM" id="MobiDB-lite"/>
    </source>
</evidence>
<dbReference type="RefSeq" id="WP_247395502.1">
    <property type="nucleotide sequence ID" value="NZ_JAKNRV010000001.1"/>
</dbReference>